<name>A0ABR0LR60_9PEZI</name>
<evidence type="ECO:0000259" key="7">
    <source>
        <dbReference type="Pfam" id="PF04082"/>
    </source>
</evidence>
<keyword evidence="6" id="KW-0539">Nucleus</keyword>
<gene>
    <name evidence="8" type="ORF">LTR16_000467</name>
</gene>
<keyword evidence="2" id="KW-0862">Zinc</keyword>
<keyword evidence="1" id="KW-0479">Metal-binding</keyword>
<evidence type="ECO:0000256" key="2">
    <source>
        <dbReference type="ARBA" id="ARBA00022833"/>
    </source>
</evidence>
<protein>
    <recommendedName>
        <fullName evidence="7">Xylanolytic transcriptional activator regulatory domain-containing protein</fullName>
    </recommendedName>
</protein>
<dbReference type="PANTHER" id="PTHR31313:SF81">
    <property type="entry name" value="TY1 ENHANCER ACTIVATOR"/>
    <property type="match status" value="1"/>
</dbReference>
<dbReference type="Proteomes" id="UP001357485">
    <property type="component" value="Unassembled WGS sequence"/>
</dbReference>
<dbReference type="EMBL" id="JAVRRA010016423">
    <property type="protein sequence ID" value="KAK5202076.1"/>
    <property type="molecule type" value="Genomic_DNA"/>
</dbReference>
<evidence type="ECO:0000256" key="5">
    <source>
        <dbReference type="ARBA" id="ARBA00023163"/>
    </source>
</evidence>
<evidence type="ECO:0000256" key="4">
    <source>
        <dbReference type="ARBA" id="ARBA00023125"/>
    </source>
</evidence>
<reference evidence="8 9" key="1">
    <citation type="submission" date="2023-08" db="EMBL/GenBank/DDBJ databases">
        <title>Black Yeasts Isolated from many extreme environments.</title>
        <authorList>
            <person name="Coleine C."/>
            <person name="Stajich J.E."/>
            <person name="Selbmann L."/>
        </authorList>
    </citation>
    <scope>NUCLEOTIDE SEQUENCE [LARGE SCALE GENOMIC DNA]</scope>
    <source>
        <strain evidence="8 9">CCFEE 536</strain>
    </source>
</reference>
<feature type="domain" description="Xylanolytic transcriptional activator regulatory" evidence="7">
    <location>
        <begin position="4"/>
        <end position="136"/>
    </location>
</feature>
<keyword evidence="4" id="KW-0238">DNA-binding</keyword>
<dbReference type="CDD" id="cd12148">
    <property type="entry name" value="fungal_TF_MHR"/>
    <property type="match status" value="1"/>
</dbReference>
<evidence type="ECO:0000256" key="1">
    <source>
        <dbReference type="ARBA" id="ARBA00022723"/>
    </source>
</evidence>
<keyword evidence="3" id="KW-0805">Transcription regulation</keyword>
<keyword evidence="9" id="KW-1185">Reference proteome</keyword>
<keyword evidence="5" id="KW-0804">Transcription</keyword>
<evidence type="ECO:0000256" key="3">
    <source>
        <dbReference type="ARBA" id="ARBA00023015"/>
    </source>
</evidence>
<comment type="caution">
    <text evidence="8">The sequence shown here is derived from an EMBL/GenBank/DDBJ whole genome shotgun (WGS) entry which is preliminary data.</text>
</comment>
<dbReference type="Pfam" id="PF04082">
    <property type="entry name" value="Fungal_trans"/>
    <property type="match status" value="1"/>
</dbReference>
<evidence type="ECO:0000313" key="9">
    <source>
        <dbReference type="Proteomes" id="UP001357485"/>
    </source>
</evidence>
<evidence type="ECO:0000256" key="6">
    <source>
        <dbReference type="ARBA" id="ARBA00023242"/>
    </source>
</evidence>
<sequence>MQNNRCRYYSKALLYAIFACAARISELPYVRELSFAKEPGSSGKEPYLLKKAMILVEEELEQGPGITTIQALQLLSVCHCARASDTKGWMDTGRAIRLIFELGLHRNPEDIESLNLSKMDLEVRKTVFWGCFTFDR</sequence>
<accession>A0ABR0LR60</accession>
<dbReference type="InterPro" id="IPR007219">
    <property type="entry name" value="XnlR_reg_dom"/>
</dbReference>
<evidence type="ECO:0000313" key="8">
    <source>
        <dbReference type="EMBL" id="KAK5202076.1"/>
    </source>
</evidence>
<dbReference type="PANTHER" id="PTHR31313">
    <property type="entry name" value="TY1 ENHANCER ACTIVATOR"/>
    <property type="match status" value="1"/>
</dbReference>
<organism evidence="8 9">
    <name type="scientific">Cryomyces antarcticus</name>
    <dbReference type="NCBI Taxonomy" id="329879"/>
    <lineage>
        <taxon>Eukaryota</taxon>
        <taxon>Fungi</taxon>
        <taxon>Dikarya</taxon>
        <taxon>Ascomycota</taxon>
        <taxon>Pezizomycotina</taxon>
        <taxon>Dothideomycetes</taxon>
        <taxon>Dothideomycetes incertae sedis</taxon>
        <taxon>Cryomyces</taxon>
    </lineage>
</organism>
<proteinExistence type="predicted"/>
<dbReference type="InterPro" id="IPR051615">
    <property type="entry name" value="Transcr_Regulatory_Elem"/>
</dbReference>